<evidence type="ECO:0000313" key="9">
    <source>
        <dbReference type="EMBL" id="AST58214.1"/>
    </source>
</evidence>
<feature type="transmembrane region" description="Helical" evidence="7">
    <location>
        <begin position="308"/>
        <end position="335"/>
    </location>
</feature>
<evidence type="ECO:0000256" key="3">
    <source>
        <dbReference type="ARBA" id="ARBA00022475"/>
    </source>
</evidence>
<dbReference type="GO" id="GO:0055085">
    <property type="term" value="P:transmembrane transport"/>
    <property type="evidence" value="ECO:0007669"/>
    <property type="project" value="InterPro"/>
</dbReference>
<keyword evidence="3" id="KW-1003">Cell membrane</keyword>
<feature type="transmembrane region" description="Helical" evidence="7">
    <location>
        <begin position="397"/>
        <end position="421"/>
    </location>
</feature>
<gene>
    <name evidence="9" type="ORF">Thert_02299</name>
</gene>
<feature type="transmembrane region" description="Helical" evidence="7">
    <location>
        <begin position="355"/>
        <end position="376"/>
    </location>
</feature>
<reference evidence="9 10" key="1">
    <citation type="submission" date="2016-08" db="EMBL/GenBank/DDBJ databases">
        <title>A novel genetic cassette of butanologenic Thermoanaerobacterium thermosaccharolyticum that directly convert cellulose to butanol.</title>
        <authorList>
            <person name="Li T."/>
            <person name="He J."/>
        </authorList>
    </citation>
    <scope>NUCLEOTIDE SEQUENCE [LARGE SCALE GENOMIC DNA]</scope>
    <source>
        <strain evidence="9 10">TG57</strain>
    </source>
</reference>
<feature type="transmembrane region" description="Helical" evidence="7">
    <location>
        <begin position="460"/>
        <end position="484"/>
    </location>
</feature>
<feature type="transmembrane region" description="Helical" evidence="7">
    <location>
        <begin position="267"/>
        <end position="287"/>
    </location>
</feature>
<feature type="transmembrane region" description="Helical" evidence="7">
    <location>
        <begin position="89"/>
        <end position="111"/>
    </location>
</feature>
<dbReference type="Pfam" id="PF00528">
    <property type="entry name" value="BPD_transp_1"/>
    <property type="match status" value="1"/>
</dbReference>
<dbReference type="InterPro" id="IPR050809">
    <property type="entry name" value="UgpAE/MalFG_permease"/>
</dbReference>
<feature type="transmembrane region" description="Helical" evidence="7">
    <location>
        <begin position="157"/>
        <end position="180"/>
    </location>
</feature>
<keyword evidence="4 7" id="KW-0812">Transmembrane</keyword>
<dbReference type="InterPro" id="IPR000515">
    <property type="entry name" value="MetI-like"/>
</dbReference>
<protein>
    <submittedName>
        <fullName evidence="9">ABC-type transporter, integral membrane subunit</fullName>
    </submittedName>
</protein>
<feature type="domain" description="ABC transmembrane type-1" evidence="8">
    <location>
        <begin position="263"/>
        <end position="481"/>
    </location>
</feature>
<evidence type="ECO:0000256" key="6">
    <source>
        <dbReference type="ARBA" id="ARBA00023136"/>
    </source>
</evidence>
<keyword evidence="2 7" id="KW-0813">Transport</keyword>
<dbReference type="PANTHER" id="PTHR43227:SF11">
    <property type="entry name" value="BLL4140 PROTEIN"/>
    <property type="match status" value="1"/>
</dbReference>
<sequence>MPGTNSSSVLVLSKNQLNKINTWMFLLRGCAILILISTFIPALNPAMISSLIDKNSALFTMAVSYSSLVEGFTRAINRGWVNSSTVLNIYISSLLTFLSVAAIVAGCCMTLGKLKLQRLGIKIIIIGCGAGLISLLLLFPAYYALSGSTNLNAVQPMISYSYLIFAISLIVCAILGFVNIKLIPKPSENDKYEMEAKYKLFLMALPFVILCFLFSYLPLWGWRYAFFDYTPGLGLSWNNFVGLKWFEFLFKNAASRADIIRVMTNTLAMSGIGIATSFLPMAFAICLTEIRSVKLRKSIQVVTTIPNFISWVLVYSLAFAMFSTEGFVNTVLINLGLEKTATNFLMSGSHIWLKMWLWGTWKGLGWSAIIYIAAISGIDQQLYEAATVDGAGRFKKIWHITIPGLMPTFYVLLLLSIAGILSNGMDQYYVFRNAANQNSIEVLDLYVYLLGLGSGGTGNIPLATVVGMLKSVISITLLMAANWFSKLLRGESII</sequence>
<proteinExistence type="inferred from homology"/>
<dbReference type="Gene3D" id="1.10.3720.10">
    <property type="entry name" value="MetI-like"/>
    <property type="match status" value="1"/>
</dbReference>
<comment type="subcellular location">
    <subcellularLocation>
        <location evidence="1 7">Cell membrane</location>
        <topology evidence="1 7">Multi-pass membrane protein</topology>
    </subcellularLocation>
</comment>
<evidence type="ECO:0000256" key="5">
    <source>
        <dbReference type="ARBA" id="ARBA00022989"/>
    </source>
</evidence>
<dbReference type="RefSeq" id="WP_217348791.1">
    <property type="nucleotide sequence ID" value="NZ_CP016893.1"/>
</dbReference>
<name>A0A223I0Y2_THETR</name>
<evidence type="ECO:0000256" key="7">
    <source>
        <dbReference type="RuleBase" id="RU363032"/>
    </source>
</evidence>
<comment type="similarity">
    <text evidence="7">Belongs to the binding-protein-dependent transport system permease family.</text>
</comment>
<dbReference type="PROSITE" id="PS50928">
    <property type="entry name" value="ABC_TM1"/>
    <property type="match status" value="1"/>
</dbReference>
<evidence type="ECO:0000256" key="2">
    <source>
        <dbReference type="ARBA" id="ARBA00022448"/>
    </source>
</evidence>
<keyword evidence="5 7" id="KW-1133">Transmembrane helix</keyword>
<feature type="transmembrane region" description="Helical" evidence="7">
    <location>
        <begin position="200"/>
        <end position="219"/>
    </location>
</feature>
<dbReference type="CDD" id="cd06261">
    <property type="entry name" value="TM_PBP2"/>
    <property type="match status" value="1"/>
</dbReference>
<dbReference type="EMBL" id="CP016893">
    <property type="protein sequence ID" value="AST58214.1"/>
    <property type="molecule type" value="Genomic_DNA"/>
</dbReference>
<feature type="transmembrane region" description="Helical" evidence="7">
    <location>
        <begin position="123"/>
        <end position="145"/>
    </location>
</feature>
<evidence type="ECO:0000256" key="1">
    <source>
        <dbReference type="ARBA" id="ARBA00004651"/>
    </source>
</evidence>
<feature type="transmembrane region" description="Helical" evidence="7">
    <location>
        <begin position="20"/>
        <end position="44"/>
    </location>
</feature>
<evidence type="ECO:0000256" key="4">
    <source>
        <dbReference type="ARBA" id="ARBA00022692"/>
    </source>
</evidence>
<dbReference type="InterPro" id="IPR035906">
    <property type="entry name" value="MetI-like_sf"/>
</dbReference>
<dbReference type="SUPFAM" id="SSF161098">
    <property type="entry name" value="MetI-like"/>
    <property type="match status" value="1"/>
</dbReference>
<organism evidence="9 10">
    <name type="scientific">Thermoanaerobacterium thermosaccharolyticum</name>
    <name type="common">Clostridium thermosaccharolyticum</name>
    <dbReference type="NCBI Taxonomy" id="1517"/>
    <lineage>
        <taxon>Bacteria</taxon>
        <taxon>Bacillati</taxon>
        <taxon>Bacillota</taxon>
        <taxon>Clostridia</taxon>
        <taxon>Thermoanaerobacterales</taxon>
        <taxon>Thermoanaerobacteraceae</taxon>
        <taxon>Thermoanaerobacterium</taxon>
    </lineage>
</organism>
<dbReference type="PANTHER" id="PTHR43227">
    <property type="entry name" value="BLL4140 PROTEIN"/>
    <property type="match status" value="1"/>
</dbReference>
<accession>A0A223I0Y2</accession>
<keyword evidence="6 7" id="KW-0472">Membrane</keyword>
<dbReference type="GO" id="GO:0005886">
    <property type="term" value="C:plasma membrane"/>
    <property type="evidence" value="ECO:0007669"/>
    <property type="project" value="UniProtKB-SubCell"/>
</dbReference>
<dbReference type="Proteomes" id="UP000214975">
    <property type="component" value="Chromosome"/>
</dbReference>
<dbReference type="AlphaFoldDB" id="A0A223I0Y2"/>
<evidence type="ECO:0000313" key="10">
    <source>
        <dbReference type="Proteomes" id="UP000214975"/>
    </source>
</evidence>
<evidence type="ECO:0000259" key="8">
    <source>
        <dbReference type="PROSITE" id="PS50928"/>
    </source>
</evidence>